<dbReference type="Proteomes" id="UP000054166">
    <property type="component" value="Unassembled WGS sequence"/>
</dbReference>
<reference evidence="2 3" key="1">
    <citation type="submission" date="2014-04" db="EMBL/GenBank/DDBJ databases">
        <authorList>
            <consortium name="DOE Joint Genome Institute"/>
            <person name="Kuo A."/>
            <person name="Tarkka M."/>
            <person name="Buscot F."/>
            <person name="Kohler A."/>
            <person name="Nagy L.G."/>
            <person name="Floudas D."/>
            <person name="Copeland A."/>
            <person name="Barry K.W."/>
            <person name="Cichocki N."/>
            <person name="Veneault-Fourrey C."/>
            <person name="LaButti K."/>
            <person name="Lindquist E.A."/>
            <person name="Lipzen A."/>
            <person name="Lundell T."/>
            <person name="Morin E."/>
            <person name="Murat C."/>
            <person name="Sun H."/>
            <person name="Tunlid A."/>
            <person name="Henrissat B."/>
            <person name="Grigoriev I.V."/>
            <person name="Hibbett D.S."/>
            <person name="Martin F."/>
            <person name="Nordberg H.P."/>
            <person name="Cantor M.N."/>
            <person name="Hua S.X."/>
        </authorList>
    </citation>
    <scope>NUCLEOTIDE SEQUENCE [LARGE SCALE GENOMIC DNA]</scope>
    <source>
        <strain evidence="2 3">F 1598</strain>
    </source>
</reference>
<sequence>MALWLLAQISWRNWEFQPLYVFQPAIIRCFIFQEAVRVQDFLYKRSPYSTSHTRYFRAGKSQTEYRWKVASKRKIADLVLTATSEPSRRLAVFKQRIPGKGVFKGETKNVLIIQPNCPIDLDLVVLSFLIVEKKRRDKDGAEFLTCPHVSENDWDSGMGAEEAGLGAGVGGEA</sequence>
<organism evidence="2 3">
    <name type="scientific">Piloderma croceum (strain F 1598)</name>
    <dbReference type="NCBI Taxonomy" id="765440"/>
    <lineage>
        <taxon>Eukaryota</taxon>
        <taxon>Fungi</taxon>
        <taxon>Dikarya</taxon>
        <taxon>Basidiomycota</taxon>
        <taxon>Agaricomycotina</taxon>
        <taxon>Agaricomycetes</taxon>
        <taxon>Agaricomycetidae</taxon>
        <taxon>Atheliales</taxon>
        <taxon>Atheliaceae</taxon>
        <taxon>Piloderma</taxon>
    </lineage>
</organism>
<feature type="domain" description="DUF6593" evidence="1">
    <location>
        <begin position="6"/>
        <end position="137"/>
    </location>
</feature>
<evidence type="ECO:0000259" key="1">
    <source>
        <dbReference type="Pfam" id="PF20236"/>
    </source>
</evidence>
<reference evidence="3" key="2">
    <citation type="submission" date="2015-01" db="EMBL/GenBank/DDBJ databases">
        <title>Evolutionary Origins and Diversification of the Mycorrhizal Mutualists.</title>
        <authorList>
            <consortium name="DOE Joint Genome Institute"/>
            <consortium name="Mycorrhizal Genomics Consortium"/>
            <person name="Kohler A."/>
            <person name="Kuo A."/>
            <person name="Nagy L.G."/>
            <person name="Floudas D."/>
            <person name="Copeland A."/>
            <person name="Barry K.W."/>
            <person name="Cichocki N."/>
            <person name="Veneault-Fourrey C."/>
            <person name="LaButti K."/>
            <person name="Lindquist E.A."/>
            <person name="Lipzen A."/>
            <person name="Lundell T."/>
            <person name="Morin E."/>
            <person name="Murat C."/>
            <person name="Riley R."/>
            <person name="Ohm R."/>
            <person name="Sun H."/>
            <person name="Tunlid A."/>
            <person name="Henrissat B."/>
            <person name="Grigoriev I.V."/>
            <person name="Hibbett D.S."/>
            <person name="Martin F."/>
        </authorList>
    </citation>
    <scope>NUCLEOTIDE SEQUENCE [LARGE SCALE GENOMIC DNA]</scope>
    <source>
        <strain evidence="3">F 1598</strain>
    </source>
</reference>
<dbReference type="InterPro" id="IPR046528">
    <property type="entry name" value="DUF6593"/>
</dbReference>
<accession>A0A0C3FTB5</accession>
<dbReference type="EMBL" id="KN832979">
    <property type="protein sequence ID" value="KIM87475.1"/>
    <property type="molecule type" value="Genomic_DNA"/>
</dbReference>
<name>A0A0C3FTB5_PILCF</name>
<gene>
    <name evidence="2" type="ORF">PILCRDRAFT_814997</name>
</gene>
<proteinExistence type="predicted"/>
<evidence type="ECO:0000313" key="3">
    <source>
        <dbReference type="Proteomes" id="UP000054166"/>
    </source>
</evidence>
<dbReference type="HOGENOM" id="CLU_1548184_0_0_1"/>
<dbReference type="InParanoid" id="A0A0C3FTB5"/>
<protein>
    <recommendedName>
        <fullName evidence="1">DUF6593 domain-containing protein</fullName>
    </recommendedName>
</protein>
<keyword evidence="3" id="KW-1185">Reference proteome</keyword>
<dbReference type="Pfam" id="PF20236">
    <property type="entry name" value="DUF6593"/>
    <property type="match status" value="1"/>
</dbReference>
<dbReference type="OrthoDB" id="2798132at2759"/>
<dbReference type="AlphaFoldDB" id="A0A0C3FTB5"/>
<evidence type="ECO:0000313" key="2">
    <source>
        <dbReference type="EMBL" id="KIM87475.1"/>
    </source>
</evidence>